<evidence type="ECO:0000313" key="1">
    <source>
        <dbReference type="EMBL" id="PKI64531.1"/>
    </source>
</evidence>
<dbReference type="EMBL" id="PGOL01000807">
    <property type="protein sequence ID" value="PKI64531.1"/>
    <property type="molecule type" value="Genomic_DNA"/>
</dbReference>
<name>A0A2I0K7K3_PUNGR</name>
<reference evidence="1 2" key="1">
    <citation type="submission" date="2017-11" db="EMBL/GenBank/DDBJ databases">
        <title>De-novo sequencing of pomegranate (Punica granatum L.) genome.</title>
        <authorList>
            <person name="Akparov Z."/>
            <person name="Amiraslanov A."/>
            <person name="Hajiyeva S."/>
            <person name="Abbasov M."/>
            <person name="Kaur K."/>
            <person name="Hamwieh A."/>
            <person name="Solovyev V."/>
            <person name="Salamov A."/>
            <person name="Braich B."/>
            <person name="Kosarev P."/>
            <person name="Mahmoud A."/>
            <person name="Hajiyev E."/>
            <person name="Babayeva S."/>
            <person name="Izzatullayeva V."/>
            <person name="Mammadov A."/>
            <person name="Mammadov A."/>
            <person name="Sharifova S."/>
            <person name="Ojaghi J."/>
            <person name="Eynullazada K."/>
            <person name="Bayramov B."/>
            <person name="Abdulazimova A."/>
            <person name="Shahmuradov I."/>
        </authorList>
    </citation>
    <scope>NUCLEOTIDE SEQUENCE [LARGE SCALE GENOMIC DNA]</scope>
    <source>
        <strain evidence="2">cv. AG2017</strain>
        <tissue evidence="1">Leaf</tissue>
    </source>
</reference>
<proteinExistence type="predicted"/>
<gene>
    <name evidence="1" type="ORF">CRG98_015094</name>
</gene>
<sequence length="80" mass="8543">MGETALDPEGVKEHSALFRSIRPRGLLDLPWVTDGIDPFREGGGRPSLGWAKGTHGSLPRDLTLSSMAQSMAKGASPTRI</sequence>
<organism evidence="1 2">
    <name type="scientific">Punica granatum</name>
    <name type="common">Pomegranate</name>
    <dbReference type="NCBI Taxonomy" id="22663"/>
    <lineage>
        <taxon>Eukaryota</taxon>
        <taxon>Viridiplantae</taxon>
        <taxon>Streptophyta</taxon>
        <taxon>Embryophyta</taxon>
        <taxon>Tracheophyta</taxon>
        <taxon>Spermatophyta</taxon>
        <taxon>Magnoliopsida</taxon>
        <taxon>eudicotyledons</taxon>
        <taxon>Gunneridae</taxon>
        <taxon>Pentapetalae</taxon>
        <taxon>rosids</taxon>
        <taxon>malvids</taxon>
        <taxon>Myrtales</taxon>
        <taxon>Lythraceae</taxon>
        <taxon>Punica</taxon>
    </lineage>
</organism>
<accession>A0A2I0K7K3</accession>
<comment type="caution">
    <text evidence="1">The sequence shown here is derived from an EMBL/GenBank/DDBJ whole genome shotgun (WGS) entry which is preliminary data.</text>
</comment>
<evidence type="ECO:0000313" key="2">
    <source>
        <dbReference type="Proteomes" id="UP000233551"/>
    </source>
</evidence>
<keyword evidence="2" id="KW-1185">Reference proteome</keyword>
<protein>
    <submittedName>
        <fullName evidence="1">Uncharacterized protein</fullName>
    </submittedName>
</protein>
<dbReference type="Proteomes" id="UP000233551">
    <property type="component" value="Unassembled WGS sequence"/>
</dbReference>
<dbReference type="AlphaFoldDB" id="A0A2I0K7K3"/>